<evidence type="ECO:0000256" key="5">
    <source>
        <dbReference type="ARBA" id="ARBA00022801"/>
    </source>
</evidence>
<name>A0A2P2CKP8_9ZZZZ</name>
<dbReference type="InterPro" id="IPR000059">
    <property type="entry name" value="NUDIX_hydrolase_NudL_CS"/>
</dbReference>
<dbReference type="Pfam" id="PF00293">
    <property type="entry name" value="NUDIX"/>
    <property type="match status" value="1"/>
</dbReference>
<dbReference type="CDD" id="cd03426">
    <property type="entry name" value="NUDIX_CoAse_Nudt7"/>
    <property type="match status" value="1"/>
</dbReference>
<dbReference type="Gene3D" id="3.90.79.10">
    <property type="entry name" value="Nucleoside Triphosphate Pyrophosphohydrolase"/>
    <property type="match status" value="1"/>
</dbReference>
<dbReference type="GO" id="GO:0010945">
    <property type="term" value="F:coenzyme A diphosphatase activity"/>
    <property type="evidence" value="ECO:0007669"/>
    <property type="project" value="InterPro"/>
</dbReference>
<accession>A0A2P2CKP8</accession>
<dbReference type="PROSITE" id="PS01293">
    <property type="entry name" value="NUDIX_COA"/>
    <property type="match status" value="1"/>
</dbReference>
<sequence>MSRLPGWLAPVVEAAATITVHELTRFMPPEDAEARRGAVLMVFADRADDPTGPDDIAHRGELLLTERAHHMRSHPGQVSFPGGSLDEGETPREGALREAYEEIGLEPSEVEVFGELPELWLPPSNFAVTPVLGYWKHPGEVRIASPDEVHEIHHVAIAELLDPEHRINVRHPSGWTGPGFLIGPDKDVILWGFTAGIVARLLDYLGWAQDWDRARVRDLPDHMLQGVPRGTDLAPNTKLEE</sequence>
<evidence type="ECO:0000256" key="2">
    <source>
        <dbReference type="ARBA" id="ARBA00001946"/>
    </source>
</evidence>
<comment type="cofactor">
    <cofactor evidence="2">
        <name>Mg(2+)</name>
        <dbReference type="ChEBI" id="CHEBI:18420"/>
    </cofactor>
</comment>
<dbReference type="PANTHER" id="PTHR12992">
    <property type="entry name" value="NUDIX HYDROLASE"/>
    <property type="match status" value="1"/>
</dbReference>
<keyword evidence="5 9" id="KW-0378">Hydrolase</keyword>
<comment type="similarity">
    <text evidence="3">Belongs to the Nudix hydrolase family. PCD1 subfamily.</text>
</comment>
<dbReference type="SUPFAM" id="SSF55811">
    <property type="entry name" value="Nudix"/>
    <property type="match status" value="1"/>
</dbReference>
<evidence type="ECO:0000259" key="8">
    <source>
        <dbReference type="PROSITE" id="PS51462"/>
    </source>
</evidence>
<evidence type="ECO:0000256" key="1">
    <source>
        <dbReference type="ARBA" id="ARBA00001936"/>
    </source>
</evidence>
<dbReference type="GO" id="GO:0000287">
    <property type="term" value="F:magnesium ion binding"/>
    <property type="evidence" value="ECO:0007669"/>
    <property type="project" value="InterPro"/>
</dbReference>
<dbReference type="GO" id="GO:0009132">
    <property type="term" value="P:nucleoside diphosphate metabolic process"/>
    <property type="evidence" value="ECO:0007669"/>
    <property type="project" value="InterPro"/>
</dbReference>
<reference evidence="9" key="1">
    <citation type="submission" date="2015-08" db="EMBL/GenBank/DDBJ databases">
        <authorList>
            <person name="Babu N.S."/>
            <person name="Beckwith C.J."/>
            <person name="Beseler K.G."/>
            <person name="Brison A."/>
            <person name="Carone J.V."/>
            <person name="Caskin T.P."/>
            <person name="Diamond M."/>
            <person name="Durham M.E."/>
            <person name="Foxe J.M."/>
            <person name="Go M."/>
            <person name="Henderson B.A."/>
            <person name="Jones I.B."/>
            <person name="McGettigan J.A."/>
            <person name="Micheletti S.J."/>
            <person name="Nasrallah M.E."/>
            <person name="Ortiz D."/>
            <person name="Piller C.R."/>
            <person name="Privatt S.R."/>
            <person name="Schneider S.L."/>
            <person name="Sharp S."/>
            <person name="Smith T.C."/>
            <person name="Stanton J.D."/>
            <person name="Ullery H.E."/>
            <person name="Wilson R.J."/>
            <person name="Serrano M.G."/>
            <person name="Buck G."/>
            <person name="Lee V."/>
            <person name="Wang Y."/>
            <person name="Carvalho R."/>
            <person name="Voegtly L."/>
            <person name="Shi R."/>
            <person name="Duckworth R."/>
            <person name="Johnson A."/>
            <person name="Loviza R."/>
            <person name="Walstead R."/>
            <person name="Shah Z."/>
            <person name="Kiflezghi M."/>
            <person name="Wade K."/>
            <person name="Ball S.L."/>
            <person name="Bradley K.W."/>
            <person name="Asai D.J."/>
            <person name="Bowman C.A."/>
            <person name="Russell D.A."/>
            <person name="Pope W.H."/>
            <person name="Jacobs-Sera D."/>
            <person name="Hendrix R.W."/>
            <person name="Hatfull G.F."/>
        </authorList>
    </citation>
    <scope>NUCLEOTIDE SEQUENCE</scope>
</reference>
<feature type="domain" description="Nudix hydrolase" evidence="8">
    <location>
        <begin position="34"/>
        <end position="182"/>
    </location>
</feature>
<evidence type="ECO:0000313" key="9">
    <source>
        <dbReference type="EMBL" id="CUR62519.1"/>
    </source>
</evidence>
<keyword evidence="6" id="KW-0460">Magnesium</keyword>
<gene>
    <name evidence="9" type="ORF">NOCA180163</name>
</gene>
<evidence type="ECO:0000256" key="7">
    <source>
        <dbReference type="ARBA" id="ARBA00023211"/>
    </source>
</evidence>
<dbReference type="PROSITE" id="PS00893">
    <property type="entry name" value="NUDIX_BOX"/>
    <property type="match status" value="1"/>
</dbReference>
<proteinExistence type="inferred from homology"/>
<keyword evidence="4" id="KW-0479">Metal-binding</keyword>
<dbReference type="PANTHER" id="PTHR12992:SF11">
    <property type="entry name" value="MITOCHONDRIAL COENZYME A DIPHOSPHATASE NUDT8"/>
    <property type="match status" value="1"/>
</dbReference>
<evidence type="ECO:0000256" key="6">
    <source>
        <dbReference type="ARBA" id="ARBA00022842"/>
    </source>
</evidence>
<dbReference type="PROSITE" id="PS51462">
    <property type="entry name" value="NUDIX"/>
    <property type="match status" value="1"/>
</dbReference>
<keyword evidence="7" id="KW-0464">Manganese</keyword>
<evidence type="ECO:0000256" key="3">
    <source>
        <dbReference type="ARBA" id="ARBA00006506"/>
    </source>
</evidence>
<comment type="cofactor">
    <cofactor evidence="1">
        <name>Mn(2+)</name>
        <dbReference type="ChEBI" id="CHEBI:29035"/>
    </cofactor>
</comment>
<dbReference type="GO" id="GO:0030145">
    <property type="term" value="F:manganese ion binding"/>
    <property type="evidence" value="ECO:0007669"/>
    <property type="project" value="InterPro"/>
</dbReference>
<organism evidence="9">
    <name type="scientific">metagenome</name>
    <dbReference type="NCBI Taxonomy" id="256318"/>
    <lineage>
        <taxon>unclassified sequences</taxon>
        <taxon>metagenomes</taxon>
    </lineage>
</organism>
<dbReference type="InterPro" id="IPR045121">
    <property type="entry name" value="CoAse"/>
</dbReference>
<dbReference type="AlphaFoldDB" id="A0A2P2CKP8"/>
<evidence type="ECO:0000256" key="4">
    <source>
        <dbReference type="ARBA" id="ARBA00022723"/>
    </source>
</evidence>
<dbReference type="InterPro" id="IPR015797">
    <property type="entry name" value="NUDIX_hydrolase-like_dom_sf"/>
</dbReference>
<dbReference type="EMBL" id="CZKB01000028">
    <property type="protein sequence ID" value="CUR62519.1"/>
    <property type="molecule type" value="Genomic_DNA"/>
</dbReference>
<dbReference type="InterPro" id="IPR020084">
    <property type="entry name" value="NUDIX_hydrolase_CS"/>
</dbReference>
<protein>
    <submittedName>
        <fullName evidence="9">NUDIX hydrolase</fullName>
    </submittedName>
</protein>
<dbReference type="InterPro" id="IPR000086">
    <property type="entry name" value="NUDIX_hydrolase_dom"/>
</dbReference>